<keyword evidence="6" id="KW-1185">Reference proteome</keyword>
<keyword evidence="3 5" id="KW-0418">Kinase</keyword>
<dbReference type="InterPro" id="IPR002173">
    <property type="entry name" value="Carboh/pur_kinase_PfkB_CS"/>
</dbReference>
<dbReference type="PANTHER" id="PTHR43085:SF57">
    <property type="entry name" value="CARBOHYDRATE KINASE PFKB DOMAIN-CONTAINING PROTEIN"/>
    <property type="match status" value="1"/>
</dbReference>
<proteinExistence type="inferred from homology"/>
<dbReference type="Proteomes" id="UP000229757">
    <property type="component" value="Chromosome"/>
</dbReference>
<evidence type="ECO:0000256" key="2">
    <source>
        <dbReference type="ARBA" id="ARBA00022679"/>
    </source>
</evidence>
<accession>A0A2K8KQG5</accession>
<reference evidence="5 6" key="1">
    <citation type="journal article" date="2017" name="Environ. Microbiol.">
        <title>Genomic and physiological analyses of 'Reinekea forsetii' reveal a versatile opportunistic lifestyle during spring algae blooms.</title>
        <authorList>
            <person name="Avci B."/>
            <person name="Hahnke R.L."/>
            <person name="Chafee M."/>
            <person name="Fischer T."/>
            <person name="Gruber-Vodicka H."/>
            <person name="Tegetmeyer H.E."/>
            <person name="Harder J."/>
            <person name="Fuchs B.M."/>
            <person name="Amann R.I."/>
            <person name="Teeling H."/>
        </authorList>
    </citation>
    <scope>NUCLEOTIDE SEQUENCE [LARGE SCALE GENOMIC DNA]</scope>
    <source>
        <strain evidence="5 6">Hel1_31_D35</strain>
    </source>
</reference>
<dbReference type="AlphaFoldDB" id="A0A2K8KQG5"/>
<dbReference type="KEGG" id="rfo:REIFOR_01851"/>
<organism evidence="5 6">
    <name type="scientific">Reinekea forsetii</name>
    <dbReference type="NCBI Taxonomy" id="1336806"/>
    <lineage>
        <taxon>Bacteria</taxon>
        <taxon>Pseudomonadati</taxon>
        <taxon>Pseudomonadota</taxon>
        <taxon>Gammaproteobacteria</taxon>
        <taxon>Oceanospirillales</taxon>
        <taxon>Saccharospirillaceae</taxon>
        <taxon>Reinekea</taxon>
    </lineage>
</organism>
<dbReference type="Pfam" id="PF00294">
    <property type="entry name" value="PfkB"/>
    <property type="match status" value="1"/>
</dbReference>
<dbReference type="InterPro" id="IPR050306">
    <property type="entry name" value="PfkB_Carbo_kinase"/>
</dbReference>
<sequence>MENKSIAIFGDLNLDTSVNVCDFPINVGDTLFSIDGIIDFIGGAATNVACGVLALGHDVNFASVVGRDPLAEIVFNQVNDFHLSTKNIRKDWPVTSRTIVLIDQQGNRQCINDPKLANNYTYPEQEAFEVMSNCEFVFTSTQNWCRHVATQAKALGKTVAVDVQALVDIDNYHRSFIQAADIVILSSERLAKHSHELIHQLWYEFDVEVVVVTHGEGGATIGLRSVESGVFQGSWHSF</sequence>
<evidence type="ECO:0000259" key="4">
    <source>
        <dbReference type="Pfam" id="PF00294"/>
    </source>
</evidence>
<protein>
    <submittedName>
        <fullName evidence="5">Carbohydrate kinase, PfkB family</fullName>
    </submittedName>
</protein>
<evidence type="ECO:0000313" key="6">
    <source>
        <dbReference type="Proteomes" id="UP000229757"/>
    </source>
</evidence>
<evidence type="ECO:0000313" key="5">
    <source>
        <dbReference type="EMBL" id="ATX76988.1"/>
    </source>
</evidence>
<dbReference type="PANTHER" id="PTHR43085">
    <property type="entry name" value="HEXOKINASE FAMILY MEMBER"/>
    <property type="match status" value="1"/>
</dbReference>
<dbReference type="OrthoDB" id="9792663at2"/>
<dbReference type="InterPro" id="IPR029056">
    <property type="entry name" value="Ribokinase-like"/>
</dbReference>
<dbReference type="GO" id="GO:0016301">
    <property type="term" value="F:kinase activity"/>
    <property type="evidence" value="ECO:0007669"/>
    <property type="project" value="UniProtKB-KW"/>
</dbReference>
<keyword evidence="2" id="KW-0808">Transferase</keyword>
<dbReference type="InterPro" id="IPR011611">
    <property type="entry name" value="PfkB_dom"/>
</dbReference>
<dbReference type="EMBL" id="CP011797">
    <property type="protein sequence ID" value="ATX76988.1"/>
    <property type="molecule type" value="Genomic_DNA"/>
</dbReference>
<feature type="domain" description="Carbohydrate kinase PfkB" evidence="4">
    <location>
        <begin position="6"/>
        <end position="221"/>
    </location>
</feature>
<dbReference type="PROSITE" id="PS00583">
    <property type="entry name" value="PFKB_KINASES_1"/>
    <property type="match status" value="1"/>
</dbReference>
<evidence type="ECO:0000256" key="1">
    <source>
        <dbReference type="ARBA" id="ARBA00010688"/>
    </source>
</evidence>
<dbReference type="SUPFAM" id="SSF53613">
    <property type="entry name" value="Ribokinase-like"/>
    <property type="match status" value="1"/>
</dbReference>
<name>A0A2K8KQG5_9GAMM</name>
<evidence type="ECO:0000256" key="3">
    <source>
        <dbReference type="ARBA" id="ARBA00022777"/>
    </source>
</evidence>
<dbReference type="Gene3D" id="3.40.1190.20">
    <property type="match status" value="1"/>
</dbReference>
<comment type="similarity">
    <text evidence="1">Belongs to the carbohydrate kinase PfkB family.</text>
</comment>
<dbReference type="RefSeq" id="WP_145980273.1">
    <property type="nucleotide sequence ID" value="NZ_CP011797.1"/>
</dbReference>
<gene>
    <name evidence="5" type="ORF">REIFOR_01851</name>
</gene>